<dbReference type="Gene3D" id="1.10.4030.10">
    <property type="entry name" value="Porin chaperone SurA, peptide-binding domain"/>
    <property type="match status" value="1"/>
</dbReference>
<dbReference type="GO" id="GO:0042277">
    <property type="term" value="F:peptide binding"/>
    <property type="evidence" value="ECO:0007669"/>
    <property type="project" value="InterPro"/>
</dbReference>
<evidence type="ECO:0000313" key="9">
    <source>
        <dbReference type="EMBL" id="ACL73790.1"/>
    </source>
</evidence>
<evidence type="ECO:0000259" key="8">
    <source>
        <dbReference type="PROSITE" id="PS50198"/>
    </source>
</evidence>
<dbReference type="SUPFAM" id="SSF54534">
    <property type="entry name" value="FKBP-like"/>
    <property type="match status" value="2"/>
</dbReference>
<dbReference type="GO" id="GO:0030288">
    <property type="term" value="C:outer membrane-bounded periplasmic space"/>
    <property type="evidence" value="ECO:0007669"/>
    <property type="project" value="InterPro"/>
</dbReference>
<dbReference type="HOGENOM" id="CLU_034646_11_0_6"/>
<organism evidence="9 10">
    <name type="scientific">Thioalkalivibrio sulfidiphilus (strain HL-EbGR7)</name>
    <dbReference type="NCBI Taxonomy" id="396588"/>
    <lineage>
        <taxon>Bacteria</taxon>
        <taxon>Pseudomonadati</taxon>
        <taxon>Pseudomonadota</taxon>
        <taxon>Gammaproteobacteria</taxon>
        <taxon>Chromatiales</taxon>
        <taxon>Ectothiorhodospiraceae</taxon>
        <taxon>Thioalkalivibrio</taxon>
    </lineage>
</organism>
<evidence type="ECO:0000256" key="7">
    <source>
        <dbReference type="HAMAP-Rule" id="MF_01183"/>
    </source>
</evidence>
<dbReference type="GO" id="GO:0043165">
    <property type="term" value="P:Gram-negative-bacterium-type cell outer membrane assembly"/>
    <property type="evidence" value="ECO:0007669"/>
    <property type="project" value="InterPro"/>
</dbReference>
<feature type="domain" description="PpiC" evidence="8">
    <location>
        <begin position="292"/>
        <end position="391"/>
    </location>
</feature>
<dbReference type="InterPro" id="IPR027304">
    <property type="entry name" value="Trigger_fact/SurA_dom_sf"/>
</dbReference>
<evidence type="ECO:0000313" key="10">
    <source>
        <dbReference type="Proteomes" id="UP000002383"/>
    </source>
</evidence>
<protein>
    <recommendedName>
        <fullName evidence="7">Chaperone SurA</fullName>
    </recommendedName>
    <alternativeName>
        <fullName evidence="7">Peptidyl-prolyl cis-trans isomerase SurA</fullName>
        <shortName evidence="7">PPIase SurA</shortName>
        <ecNumber evidence="7">5.2.1.8</ecNumber>
    </alternativeName>
    <alternativeName>
        <fullName evidence="7">Rotamase SurA</fullName>
    </alternativeName>
</protein>
<dbReference type="Proteomes" id="UP000002383">
    <property type="component" value="Chromosome"/>
</dbReference>
<dbReference type="GO" id="GO:0050821">
    <property type="term" value="P:protein stabilization"/>
    <property type="evidence" value="ECO:0007669"/>
    <property type="project" value="InterPro"/>
</dbReference>
<dbReference type="Pfam" id="PF13616">
    <property type="entry name" value="Rotamase_3"/>
    <property type="match status" value="1"/>
</dbReference>
<gene>
    <name evidence="7" type="primary">surA</name>
    <name evidence="9" type="ordered locus">Tgr7_2715</name>
</gene>
<keyword evidence="6 7" id="KW-0413">Isomerase</keyword>
<dbReference type="InterPro" id="IPR000297">
    <property type="entry name" value="PPIase_PpiC"/>
</dbReference>
<dbReference type="InterPro" id="IPR023058">
    <property type="entry name" value="PPIase_PpiC_CS"/>
</dbReference>
<dbReference type="Gene3D" id="3.10.50.40">
    <property type="match status" value="2"/>
</dbReference>
<keyword evidence="3 7" id="KW-0574">Periplasm</keyword>
<evidence type="ECO:0000256" key="6">
    <source>
        <dbReference type="ARBA" id="ARBA00023235"/>
    </source>
</evidence>
<comment type="subcellular location">
    <subcellularLocation>
        <location evidence="7">Periplasm</location>
    </subcellularLocation>
    <text evidence="7">Is capable of associating with the outer membrane.</text>
</comment>
<dbReference type="KEGG" id="tgr:Tgr7_2715"/>
<proteinExistence type="inferred from homology"/>
<keyword evidence="4 7" id="KW-0697">Rotamase</keyword>
<dbReference type="HAMAP" id="MF_01183">
    <property type="entry name" value="Chaperone_SurA"/>
    <property type="match status" value="1"/>
</dbReference>
<dbReference type="PROSITE" id="PS01096">
    <property type="entry name" value="PPIC_PPIASE_1"/>
    <property type="match status" value="1"/>
</dbReference>
<dbReference type="InterPro" id="IPR046357">
    <property type="entry name" value="PPIase_dom_sf"/>
</dbReference>
<dbReference type="Pfam" id="PF00639">
    <property type="entry name" value="Rotamase"/>
    <property type="match status" value="1"/>
</dbReference>
<dbReference type="PROSITE" id="PS50198">
    <property type="entry name" value="PPIC_PPIASE_2"/>
    <property type="match status" value="2"/>
</dbReference>
<evidence type="ECO:0000256" key="2">
    <source>
        <dbReference type="ARBA" id="ARBA00022737"/>
    </source>
</evidence>
<dbReference type="InterPro" id="IPR050280">
    <property type="entry name" value="OMP_Chaperone_SurA"/>
</dbReference>
<evidence type="ECO:0000256" key="3">
    <source>
        <dbReference type="ARBA" id="ARBA00022764"/>
    </source>
</evidence>
<keyword evidence="5 7" id="KW-0143">Chaperone</keyword>
<dbReference type="Pfam" id="PF09312">
    <property type="entry name" value="SurA_N"/>
    <property type="match status" value="1"/>
</dbReference>
<dbReference type="InterPro" id="IPR015391">
    <property type="entry name" value="SurA_N"/>
</dbReference>
<feature type="domain" description="PpiC" evidence="8">
    <location>
        <begin position="182"/>
        <end position="283"/>
    </location>
</feature>
<comment type="domain">
    <text evidence="7">The PPIase activity resides only in the second parvulin domain. The N-terminal region and the C-terminal tail are necessary and sufficient for the chaperone activity of SurA. The PPIase activity is dispensable for SurA to function as a chaperone. The N-terminal region and the C-terminal tail are also required for porin recognition.</text>
</comment>
<accession>B8GMX5</accession>
<dbReference type="EC" id="5.2.1.8" evidence="7"/>
<keyword evidence="2 7" id="KW-0677">Repeat</keyword>
<dbReference type="PANTHER" id="PTHR47637">
    <property type="entry name" value="CHAPERONE SURA"/>
    <property type="match status" value="1"/>
</dbReference>
<dbReference type="EMBL" id="CP001339">
    <property type="protein sequence ID" value="ACL73790.1"/>
    <property type="molecule type" value="Genomic_DNA"/>
</dbReference>
<dbReference type="InterPro" id="IPR023034">
    <property type="entry name" value="PPIase_SurA"/>
</dbReference>
<dbReference type="AlphaFoldDB" id="B8GMX5"/>
<name>B8GMX5_THISH</name>
<evidence type="ECO:0000256" key="4">
    <source>
        <dbReference type="ARBA" id="ARBA00023110"/>
    </source>
</evidence>
<evidence type="ECO:0000256" key="5">
    <source>
        <dbReference type="ARBA" id="ARBA00023186"/>
    </source>
</evidence>
<evidence type="ECO:0000256" key="1">
    <source>
        <dbReference type="ARBA" id="ARBA00022729"/>
    </source>
</evidence>
<dbReference type="GO" id="GO:0006457">
    <property type="term" value="P:protein folding"/>
    <property type="evidence" value="ECO:0007669"/>
    <property type="project" value="UniProtKB-UniRule"/>
</dbReference>
<dbReference type="STRING" id="396588.Tgr7_2715"/>
<dbReference type="RefSeq" id="WP_012639265.1">
    <property type="nucleotide sequence ID" value="NC_011901.1"/>
</dbReference>
<comment type="function">
    <text evidence="7">Chaperone involved in the correct folding and assembly of outer membrane proteins. Recognizes specific patterns of aromatic residues and the orientation of their side chains, which are found more frequently in integral outer membrane proteins. May act in both early periplasmic and late outer membrane-associated steps of protein maturation.</text>
</comment>
<dbReference type="SUPFAM" id="SSF109998">
    <property type="entry name" value="Triger factor/SurA peptide-binding domain-like"/>
    <property type="match status" value="1"/>
</dbReference>
<dbReference type="eggNOG" id="COG0760">
    <property type="taxonomic scope" value="Bacteria"/>
</dbReference>
<dbReference type="GO" id="GO:0051082">
    <property type="term" value="F:unfolded protein binding"/>
    <property type="evidence" value="ECO:0007669"/>
    <property type="project" value="UniProtKB-UniRule"/>
</dbReference>
<reference evidence="9 10" key="1">
    <citation type="journal article" date="2011" name="Stand. Genomic Sci.">
        <title>Complete genome sequence of 'Thioalkalivibrio sulfidophilus' HL-EbGr7.</title>
        <authorList>
            <person name="Muyzer G."/>
            <person name="Sorokin D.Y."/>
            <person name="Mavromatis K."/>
            <person name="Lapidus A."/>
            <person name="Clum A."/>
            <person name="Ivanova N."/>
            <person name="Pati A."/>
            <person name="d'Haeseleer P."/>
            <person name="Woyke T."/>
            <person name="Kyrpides N.C."/>
        </authorList>
    </citation>
    <scope>NUCLEOTIDE SEQUENCE [LARGE SCALE GENOMIC DNA]</scope>
    <source>
        <strain evidence="9 10">HL-EbGR7</strain>
    </source>
</reference>
<comment type="catalytic activity">
    <reaction evidence="7">
        <text>[protein]-peptidylproline (omega=180) = [protein]-peptidylproline (omega=0)</text>
        <dbReference type="Rhea" id="RHEA:16237"/>
        <dbReference type="Rhea" id="RHEA-COMP:10747"/>
        <dbReference type="Rhea" id="RHEA-COMP:10748"/>
        <dbReference type="ChEBI" id="CHEBI:83833"/>
        <dbReference type="ChEBI" id="CHEBI:83834"/>
        <dbReference type="EC" id="5.2.1.8"/>
    </reaction>
</comment>
<dbReference type="GO" id="GO:0003755">
    <property type="term" value="F:peptidyl-prolyl cis-trans isomerase activity"/>
    <property type="evidence" value="ECO:0007669"/>
    <property type="project" value="UniProtKB-UniRule"/>
</dbReference>
<keyword evidence="10" id="KW-1185">Reference proteome</keyword>
<dbReference type="OrthoDB" id="14196at2"/>
<sequence precursor="true">MIEIRNTLFLLSAMALTLALAWPLQGLAQRADDAPLDHIVALVEDDVIMHSELQNRLDTVRQQILSRGGRLPPDDVLIPQVLERLIIERLQLQQATRAGIRIDDITLNQTMERIARENSMSLPEFRDRLVADGIDFQVFREQIRDEMTIGQLRRRQVENRIQVSEQEIDDLIASESGAIDRDVEYRLSHILVPLPEGANAADIQAARERAEAIRKRAVAGENFSELALSESAGQQALEGGDLGWRAAAQVPTLFARNVVLMREGEVSELIRSPSGFHLIKLQERRGGERAQITQTHARHILIQPTAILSQEDARERIAGLRNRILMGNDFADLARAHSDDRGSAMRGGDLGWTDPGDLVPQFEEVMNALAPNTLSEPFLSPFGWHIVEVLDRRTYDSSRQLMRAQAREIIRERKREEETELWLRRLRDEAYVELRLQTRVSGL</sequence>
<dbReference type="PANTHER" id="PTHR47637:SF1">
    <property type="entry name" value="CHAPERONE SURA"/>
    <property type="match status" value="1"/>
</dbReference>
<keyword evidence="1 7" id="KW-0732">Signal</keyword>